<dbReference type="Pfam" id="PF03929">
    <property type="entry name" value="PepSY_TM"/>
    <property type="match status" value="1"/>
</dbReference>
<feature type="transmembrane region" description="Helical" evidence="2">
    <location>
        <begin position="231"/>
        <end position="250"/>
    </location>
</feature>
<organism evidence="3 4">
    <name type="scientific">Brenneria tiliae</name>
    <dbReference type="NCBI Taxonomy" id="2914984"/>
    <lineage>
        <taxon>Bacteria</taxon>
        <taxon>Pseudomonadati</taxon>
        <taxon>Pseudomonadota</taxon>
        <taxon>Gammaproteobacteria</taxon>
        <taxon>Enterobacterales</taxon>
        <taxon>Pectobacteriaceae</taxon>
        <taxon>Brenneria</taxon>
    </lineage>
</organism>
<keyword evidence="2" id="KW-0812">Transmembrane</keyword>
<dbReference type="RefSeq" id="WP_249245967.1">
    <property type="nucleotide sequence ID" value="NZ_JAKPBZ010000115.1"/>
</dbReference>
<dbReference type="EMBL" id="JAKPBZ010000115">
    <property type="protein sequence ID" value="MCL2894898.1"/>
    <property type="molecule type" value="Genomic_DNA"/>
</dbReference>
<reference evidence="3 4" key="1">
    <citation type="submission" date="2022-02" db="EMBL/GenBank/DDBJ databases">
        <title>Description of Brenneria tiliae sp. nov. isolated from symptomatic Tilia x moltkei and Tilia x europaea trees in the UK.</title>
        <authorList>
            <person name="Kile H."/>
        </authorList>
    </citation>
    <scope>NUCLEOTIDE SEQUENCE [LARGE SCALE GENOMIC DNA]</scope>
    <source>
        <strain evidence="3 4">MC1SB4.1</strain>
    </source>
</reference>
<dbReference type="InterPro" id="IPR005625">
    <property type="entry name" value="PepSY-ass_TM"/>
</dbReference>
<feature type="transmembrane region" description="Helical" evidence="2">
    <location>
        <begin position="408"/>
        <end position="425"/>
    </location>
</feature>
<keyword evidence="4" id="KW-1185">Reference proteome</keyword>
<gene>
    <name evidence="3" type="ORF">MFP26_19690</name>
</gene>
<feature type="transmembrane region" description="Helical" evidence="2">
    <location>
        <begin position="182"/>
        <end position="200"/>
    </location>
</feature>
<feature type="region of interest" description="Disordered" evidence="1">
    <location>
        <begin position="281"/>
        <end position="302"/>
    </location>
</feature>
<evidence type="ECO:0000256" key="2">
    <source>
        <dbReference type="SAM" id="Phobius"/>
    </source>
</evidence>
<dbReference type="PANTHER" id="PTHR34219:SF1">
    <property type="entry name" value="PEPSY DOMAIN-CONTAINING PROTEIN"/>
    <property type="match status" value="1"/>
</dbReference>
<feature type="compositionally biased region" description="Basic and acidic residues" evidence="1">
    <location>
        <begin position="288"/>
        <end position="302"/>
    </location>
</feature>
<feature type="transmembrane region" description="Helical" evidence="2">
    <location>
        <begin position="37"/>
        <end position="61"/>
    </location>
</feature>
<proteinExistence type="predicted"/>
<comment type="caution">
    <text evidence="3">The sequence shown here is derived from an EMBL/GenBank/DDBJ whole genome shotgun (WGS) entry which is preliminary data.</text>
</comment>
<evidence type="ECO:0000313" key="4">
    <source>
        <dbReference type="Proteomes" id="UP001203069"/>
    </source>
</evidence>
<keyword evidence="2" id="KW-1133">Transmembrane helix</keyword>
<evidence type="ECO:0000256" key="1">
    <source>
        <dbReference type="SAM" id="MobiDB-lite"/>
    </source>
</evidence>
<keyword evidence="2" id="KW-0472">Membrane</keyword>
<dbReference type="Proteomes" id="UP001203069">
    <property type="component" value="Unassembled WGS sequence"/>
</dbReference>
<accession>A0ABT0N044</accession>
<protein>
    <submittedName>
        <fullName evidence="3">PepSY domain-containing protein</fullName>
    </submittedName>
</protein>
<feature type="transmembrane region" description="Helical" evidence="2">
    <location>
        <begin position="458"/>
        <end position="484"/>
    </location>
</feature>
<name>A0ABT0N044_9GAMM</name>
<sequence>MPHSKTQASPPAAALSGITPSDAVSPRAAMIALFIRLHFYIGIFVGPFIFIAALTGTLYVLTPQIENRLYAPQLFTQNHGAPQSLEAQILAAQTALGHHHEARLTALRPAAAPGETTRVMFASPELGPSESRAIFIDPASLEIRGDETVYGTSGILPFRTWLDYLHRGLLLGDIGRNYSELAASWLWIAALGGVLIWGATRHSATTGRRSNKKAPRTPAAQKRRLRRRHTVMGLCLLLGLLFFSATGLTWSKWAGSNISVARNLLGWQTPALKTQLISEPTTLSAHRHGADSHPMPADEHAEHHAPMPMPHAVDNPPEMFDRVLAIARDAGIDAQKIEIKPAARPGQAWTVSEIDRAWPTQVDAVAINPATLEIVDKTDFTTFPLAAKLTRWGVDAHMGVLFGLPNQILLAAFGLGLCTMIVWGYRMWWLRRPRHGDGNNPVKTLTGALLQVRFFSRVLLVTISCLLAICLPVMGVSLLLFIVIDVIRWQRSRTVTRQTALD</sequence>
<dbReference type="PANTHER" id="PTHR34219">
    <property type="entry name" value="IRON-REGULATED INNER MEMBRANE PROTEIN-RELATED"/>
    <property type="match status" value="1"/>
</dbReference>
<evidence type="ECO:0000313" key="3">
    <source>
        <dbReference type="EMBL" id="MCL2894898.1"/>
    </source>
</evidence>